<keyword evidence="3 6" id="KW-1133">Transmembrane helix</keyword>
<feature type="region of interest" description="Disordered" evidence="5">
    <location>
        <begin position="387"/>
        <end position="432"/>
    </location>
</feature>
<proteinExistence type="predicted"/>
<keyword evidence="4 6" id="KW-0472">Membrane</keyword>
<dbReference type="GO" id="GO:0007189">
    <property type="term" value="P:adenylate cyclase-activating G protein-coupled receptor signaling pathway"/>
    <property type="evidence" value="ECO:0007669"/>
    <property type="project" value="TreeGrafter"/>
</dbReference>
<evidence type="ECO:0000313" key="7">
    <source>
        <dbReference type="EMBL" id="CAE4613427.1"/>
    </source>
</evidence>
<evidence type="ECO:0008006" key="8">
    <source>
        <dbReference type="Google" id="ProtNLM"/>
    </source>
</evidence>
<accession>A0A7S4RJ11</accession>
<reference evidence="7" key="1">
    <citation type="submission" date="2021-01" db="EMBL/GenBank/DDBJ databases">
        <authorList>
            <person name="Corre E."/>
            <person name="Pelletier E."/>
            <person name="Niang G."/>
            <person name="Scheremetjew M."/>
            <person name="Finn R."/>
            <person name="Kale V."/>
            <person name="Holt S."/>
            <person name="Cochrane G."/>
            <person name="Meng A."/>
            <person name="Brown T."/>
            <person name="Cohen L."/>
        </authorList>
    </citation>
    <scope>NUCLEOTIDE SEQUENCE</scope>
    <source>
        <strain evidence="7">GSO104</strain>
    </source>
</reference>
<dbReference type="AlphaFoldDB" id="A0A7S4RJ11"/>
<comment type="subcellular location">
    <subcellularLocation>
        <location evidence="1">Membrane</location>
        <topology evidence="1">Multi-pass membrane protein</topology>
    </subcellularLocation>
</comment>
<feature type="transmembrane region" description="Helical" evidence="6">
    <location>
        <begin position="201"/>
        <end position="222"/>
    </location>
</feature>
<evidence type="ECO:0000256" key="1">
    <source>
        <dbReference type="ARBA" id="ARBA00004141"/>
    </source>
</evidence>
<dbReference type="PANTHER" id="PTHR23112:SF0">
    <property type="entry name" value="TRANSMEMBRANE PROTEIN 116"/>
    <property type="match status" value="1"/>
</dbReference>
<dbReference type="GO" id="GO:0004930">
    <property type="term" value="F:G protein-coupled receptor activity"/>
    <property type="evidence" value="ECO:0007669"/>
    <property type="project" value="TreeGrafter"/>
</dbReference>
<evidence type="ECO:0000256" key="2">
    <source>
        <dbReference type="ARBA" id="ARBA00022692"/>
    </source>
</evidence>
<evidence type="ECO:0000256" key="4">
    <source>
        <dbReference type="ARBA" id="ARBA00023136"/>
    </source>
</evidence>
<keyword evidence="2 6" id="KW-0812">Transmembrane</keyword>
<feature type="transmembrane region" description="Helical" evidence="6">
    <location>
        <begin position="253"/>
        <end position="273"/>
    </location>
</feature>
<gene>
    <name evidence="7" type="ORF">DBRI00130_LOCUS18144</name>
</gene>
<feature type="transmembrane region" description="Helical" evidence="6">
    <location>
        <begin position="143"/>
        <end position="162"/>
    </location>
</feature>
<dbReference type="Gene3D" id="1.20.1070.10">
    <property type="entry name" value="Rhodopsin 7-helix transmembrane proteins"/>
    <property type="match status" value="1"/>
</dbReference>
<feature type="transmembrane region" description="Helical" evidence="6">
    <location>
        <begin position="99"/>
        <end position="123"/>
    </location>
</feature>
<feature type="transmembrane region" description="Helical" evidence="6">
    <location>
        <begin position="20"/>
        <end position="45"/>
    </location>
</feature>
<name>A0A7S4RJ11_9STRA</name>
<protein>
    <recommendedName>
        <fullName evidence="8">G-protein coupled receptors family 1 profile domain-containing protein</fullName>
    </recommendedName>
</protein>
<dbReference type="EMBL" id="HBNS01022963">
    <property type="protein sequence ID" value="CAE4613427.1"/>
    <property type="molecule type" value="Transcribed_RNA"/>
</dbReference>
<dbReference type="SUPFAM" id="SSF81321">
    <property type="entry name" value="Family A G protein-coupled receptor-like"/>
    <property type="match status" value="1"/>
</dbReference>
<dbReference type="PANTHER" id="PTHR23112">
    <property type="entry name" value="G PROTEIN-COUPLED RECEPTOR 157-RELATED"/>
    <property type="match status" value="1"/>
</dbReference>
<organism evidence="7">
    <name type="scientific">Ditylum brightwellii</name>
    <dbReference type="NCBI Taxonomy" id="49249"/>
    <lineage>
        <taxon>Eukaryota</taxon>
        <taxon>Sar</taxon>
        <taxon>Stramenopiles</taxon>
        <taxon>Ochrophyta</taxon>
        <taxon>Bacillariophyta</taxon>
        <taxon>Mediophyceae</taxon>
        <taxon>Lithodesmiophycidae</taxon>
        <taxon>Lithodesmiales</taxon>
        <taxon>Lithodesmiaceae</taxon>
        <taxon>Ditylum</taxon>
    </lineage>
</organism>
<sequence>MASQMKMRPPPMTRGTPLVATYIALRSVVATLSILGSTMILISVLRSKKNRNNMQQRIIGGMSVCDLVFSFFVLTAYLWTPPQSKSFVPGIGNETTCNIQGFVLPIFGAGGASLFYNASLALYYLLVVKYNWKQRDLKKIEKWLHIVPFVPYTIFSIIGAALDSFNPLPKWTVACVPFPNLKLGPNNPTNIAIKNMARTRLAFNIFAVAFSFCCLLMVYLSVRKQDKRGQKWGSFEGKIKVDLKKSRIVAKQCLLFFLVVAVPWTFAFILVFLNMNGHYQEWMDFLDDIFIPSSGFLNGIVYFRLRYNRLRMDHPTAPRRRIVFGIVRDTLFPCCCKSFTFHGASKDDGKDLEPTINTAGTTNFSNESVGKSDYGKSDVGKDLELSIEESNNEELKPNVRSSSVDADNAEFIDEQDGKLAENPLATSVSVEE</sequence>
<feature type="transmembrane region" description="Helical" evidence="6">
    <location>
        <begin position="57"/>
        <end position="79"/>
    </location>
</feature>
<dbReference type="GO" id="GO:0005886">
    <property type="term" value="C:plasma membrane"/>
    <property type="evidence" value="ECO:0007669"/>
    <property type="project" value="TreeGrafter"/>
</dbReference>
<feature type="transmembrane region" description="Helical" evidence="6">
    <location>
        <begin position="285"/>
        <end position="305"/>
    </location>
</feature>
<evidence type="ECO:0000256" key="5">
    <source>
        <dbReference type="SAM" id="MobiDB-lite"/>
    </source>
</evidence>
<evidence type="ECO:0000256" key="6">
    <source>
        <dbReference type="SAM" id="Phobius"/>
    </source>
</evidence>
<evidence type="ECO:0000256" key="3">
    <source>
        <dbReference type="ARBA" id="ARBA00022989"/>
    </source>
</evidence>